<evidence type="ECO:0000313" key="3">
    <source>
        <dbReference type="Proteomes" id="UP001516400"/>
    </source>
</evidence>
<proteinExistence type="predicted"/>
<sequence>MDSDDDTKERRTKGKKTSYLSYLDTLGSDRALKKKIKDKSEDDEYVADDVDEENDREKDKESEEDSKANSKTKRSDSEDEAPLVVKKY</sequence>
<gene>
    <name evidence="2" type="ORF">HHI36_012417</name>
</gene>
<reference evidence="2 3" key="1">
    <citation type="journal article" date="2021" name="BMC Biol.">
        <title>Horizontally acquired antibacterial genes associated with adaptive radiation of ladybird beetles.</title>
        <authorList>
            <person name="Li H.S."/>
            <person name="Tang X.F."/>
            <person name="Huang Y.H."/>
            <person name="Xu Z.Y."/>
            <person name="Chen M.L."/>
            <person name="Du X.Y."/>
            <person name="Qiu B.Y."/>
            <person name="Chen P.T."/>
            <person name="Zhang W."/>
            <person name="Slipinski A."/>
            <person name="Escalona H.E."/>
            <person name="Waterhouse R.M."/>
            <person name="Zwick A."/>
            <person name="Pang H."/>
        </authorList>
    </citation>
    <scope>NUCLEOTIDE SEQUENCE [LARGE SCALE GENOMIC DNA]</scope>
    <source>
        <strain evidence="2">SYSU2018</strain>
    </source>
</reference>
<comment type="caution">
    <text evidence="2">The sequence shown here is derived from an EMBL/GenBank/DDBJ whole genome shotgun (WGS) entry which is preliminary data.</text>
</comment>
<feature type="region of interest" description="Disordered" evidence="1">
    <location>
        <begin position="1"/>
        <end position="20"/>
    </location>
</feature>
<organism evidence="2 3">
    <name type="scientific">Cryptolaemus montrouzieri</name>
    <dbReference type="NCBI Taxonomy" id="559131"/>
    <lineage>
        <taxon>Eukaryota</taxon>
        <taxon>Metazoa</taxon>
        <taxon>Ecdysozoa</taxon>
        <taxon>Arthropoda</taxon>
        <taxon>Hexapoda</taxon>
        <taxon>Insecta</taxon>
        <taxon>Pterygota</taxon>
        <taxon>Neoptera</taxon>
        <taxon>Endopterygota</taxon>
        <taxon>Coleoptera</taxon>
        <taxon>Polyphaga</taxon>
        <taxon>Cucujiformia</taxon>
        <taxon>Coccinelloidea</taxon>
        <taxon>Coccinellidae</taxon>
        <taxon>Scymninae</taxon>
        <taxon>Scymnini</taxon>
        <taxon>Cryptolaemus</taxon>
    </lineage>
</organism>
<evidence type="ECO:0000313" key="2">
    <source>
        <dbReference type="EMBL" id="KAL3277056.1"/>
    </source>
</evidence>
<accession>A0ABD2NE64</accession>
<dbReference type="Proteomes" id="UP001516400">
    <property type="component" value="Unassembled WGS sequence"/>
</dbReference>
<feature type="region of interest" description="Disordered" evidence="1">
    <location>
        <begin position="30"/>
        <end position="88"/>
    </location>
</feature>
<feature type="compositionally biased region" description="Basic and acidic residues" evidence="1">
    <location>
        <begin position="55"/>
        <end position="76"/>
    </location>
</feature>
<keyword evidence="3" id="KW-1185">Reference proteome</keyword>
<name>A0ABD2NE64_9CUCU</name>
<feature type="compositionally biased region" description="Acidic residues" evidence="1">
    <location>
        <begin position="41"/>
        <end position="54"/>
    </location>
</feature>
<protein>
    <submittedName>
        <fullName evidence="2">Uncharacterized protein</fullName>
    </submittedName>
</protein>
<evidence type="ECO:0000256" key="1">
    <source>
        <dbReference type="SAM" id="MobiDB-lite"/>
    </source>
</evidence>
<dbReference type="AlphaFoldDB" id="A0ABD2NE64"/>
<dbReference type="EMBL" id="JABFTP020000103">
    <property type="protein sequence ID" value="KAL3277056.1"/>
    <property type="molecule type" value="Genomic_DNA"/>
</dbReference>